<evidence type="ECO:0000256" key="4">
    <source>
        <dbReference type="SAM" id="MobiDB-lite"/>
    </source>
</evidence>
<dbReference type="RefSeq" id="XP_011501390.1">
    <property type="nucleotide sequence ID" value="XM_011503088.1"/>
</dbReference>
<evidence type="ECO:0000313" key="6">
    <source>
        <dbReference type="RefSeq" id="XP_011501390.1"/>
    </source>
</evidence>
<protein>
    <submittedName>
        <fullName evidence="6">Uncharacterized protein LOC105365030 isoform X1</fullName>
    </submittedName>
</protein>
<evidence type="ECO:0000256" key="2">
    <source>
        <dbReference type="ARBA" id="ARBA00023125"/>
    </source>
</evidence>
<feature type="region of interest" description="Disordered" evidence="4">
    <location>
        <begin position="1"/>
        <end position="35"/>
    </location>
</feature>
<feature type="compositionally biased region" description="Acidic residues" evidence="4">
    <location>
        <begin position="10"/>
        <end position="31"/>
    </location>
</feature>
<dbReference type="GeneID" id="105365030"/>
<dbReference type="AlphaFoldDB" id="A0AAJ7DYT6"/>
<dbReference type="Gene3D" id="1.10.10.60">
    <property type="entry name" value="Homeodomain-like"/>
    <property type="match status" value="1"/>
</dbReference>
<dbReference type="GO" id="GO:0000978">
    <property type="term" value="F:RNA polymerase II cis-regulatory region sequence-specific DNA binding"/>
    <property type="evidence" value="ECO:0007669"/>
    <property type="project" value="TreeGrafter"/>
</dbReference>
<dbReference type="PANTHER" id="PTHR46380:SF2">
    <property type="entry name" value="CYCLIN-D-BINDING MYB-LIKE TRANSCRIPTION FACTOR 1"/>
    <property type="match status" value="1"/>
</dbReference>
<evidence type="ECO:0000313" key="5">
    <source>
        <dbReference type="Proteomes" id="UP000695007"/>
    </source>
</evidence>
<name>A0AAJ7DYT6_9HYME</name>
<evidence type="ECO:0000256" key="3">
    <source>
        <dbReference type="ARBA" id="ARBA00023242"/>
    </source>
</evidence>
<dbReference type="GO" id="GO:0000981">
    <property type="term" value="F:DNA-binding transcription factor activity, RNA polymerase II-specific"/>
    <property type="evidence" value="ECO:0007669"/>
    <property type="project" value="TreeGrafter"/>
</dbReference>
<reference evidence="6" key="1">
    <citation type="submission" date="2025-08" db="UniProtKB">
        <authorList>
            <consortium name="RefSeq"/>
        </authorList>
    </citation>
    <scope>IDENTIFICATION</scope>
</reference>
<dbReference type="GO" id="GO:0005634">
    <property type="term" value="C:nucleus"/>
    <property type="evidence" value="ECO:0007669"/>
    <property type="project" value="UniProtKB-SubCell"/>
</dbReference>
<dbReference type="Proteomes" id="UP000695007">
    <property type="component" value="Unplaced"/>
</dbReference>
<accession>A0AAJ7DYT6</accession>
<evidence type="ECO:0000256" key="1">
    <source>
        <dbReference type="ARBA" id="ARBA00004123"/>
    </source>
</evidence>
<organism evidence="5 6">
    <name type="scientific">Ceratosolen solmsi marchali</name>
    <dbReference type="NCBI Taxonomy" id="326594"/>
    <lineage>
        <taxon>Eukaryota</taxon>
        <taxon>Metazoa</taxon>
        <taxon>Ecdysozoa</taxon>
        <taxon>Arthropoda</taxon>
        <taxon>Hexapoda</taxon>
        <taxon>Insecta</taxon>
        <taxon>Pterygota</taxon>
        <taxon>Neoptera</taxon>
        <taxon>Endopterygota</taxon>
        <taxon>Hymenoptera</taxon>
        <taxon>Apocrita</taxon>
        <taxon>Proctotrupomorpha</taxon>
        <taxon>Chalcidoidea</taxon>
        <taxon>Agaonidae</taxon>
        <taxon>Agaoninae</taxon>
        <taxon>Ceratosolen</taxon>
    </lineage>
</organism>
<dbReference type="PANTHER" id="PTHR46380">
    <property type="entry name" value="CYCLIN-D-BINDING MYB-LIKE TRANSCRIPTION FACTOR 1"/>
    <property type="match status" value="1"/>
</dbReference>
<gene>
    <name evidence="6" type="primary">LOC105365030</name>
</gene>
<keyword evidence="2" id="KW-0238">DNA-binding</keyword>
<keyword evidence="3" id="KW-0539">Nucleus</keyword>
<comment type="subcellular location">
    <subcellularLocation>
        <location evidence="1">Nucleus</location>
    </subcellularLocation>
</comment>
<proteinExistence type="predicted"/>
<sequence>MSSPNKNENDSTDSELEDEIQVQDSDCDASDSNEGNNSILMSRLTYVPIPEERLKLANMFIEVQHDVPPQHRVEETAGTRTLKNREREKIEKYVSLKSGTFSKEEDKLIKRNWKTFCKLYEWDPKNPKPFLQMKLKNKVFFLNLRNRKKFVQFLANGLFDRSLYSVYNRFKVMYDPHKVSRYSEYEDKIILNSLQNSKVTINNRKFADLALTLKRTRHSVWRRYRLLKKKYKLESVDHKS</sequence>
<dbReference type="InterPro" id="IPR051651">
    <property type="entry name" value="DMTF1_DNA-bind_reg"/>
</dbReference>
<keyword evidence="5" id="KW-1185">Reference proteome</keyword>
<dbReference type="KEGG" id="csol:105365030"/>